<organism evidence="3 4">
    <name type="scientific">Aerophototrophica crusticola</name>
    <dbReference type="NCBI Taxonomy" id="1709002"/>
    <lineage>
        <taxon>Bacteria</taxon>
        <taxon>Pseudomonadati</taxon>
        <taxon>Pseudomonadota</taxon>
        <taxon>Alphaproteobacteria</taxon>
        <taxon>Rhodospirillales</taxon>
        <taxon>Rhodospirillaceae</taxon>
        <taxon>Aerophototrophica</taxon>
    </lineage>
</organism>
<feature type="signal peptide" evidence="2">
    <location>
        <begin position="1"/>
        <end position="20"/>
    </location>
</feature>
<feature type="region of interest" description="Disordered" evidence="1">
    <location>
        <begin position="20"/>
        <end position="46"/>
    </location>
</feature>
<keyword evidence="2" id="KW-0732">Signal</keyword>
<dbReference type="AlphaFoldDB" id="A0A858R3J7"/>
<dbReference type="EMBL" id="CP051775">
    <property type="protein sequence ID" value="QJE71989.1"/>
    <property type="molecule type" value="Genomic_DNA"/>
</dbReference>
<evidence type="ECO:0000256" key="1">
    <source>
        <dbReference type="SAM" id="MobiDB-lite"/>
    </source>
</evidence>
<protein>
    <submittedName>
        <fullName evidence="3">Uncharacterized protein</fullName>
    </submittedName>
</protein>
<evidence type="ECO:0000256" key="2">
    <source>
        <dbReference type="SAM" id="SignalP"/>
    </source>
</evidence>
<name>A0A858R3J7_9PROT</name>
<accession>A0A858R3J7</accession>
<gene>
    <name evidence="3" type="ORF">HHL28_01710</name>
</gene>
<evidence type="ECO:0000313" key="4">
    <source>
        <dbReference type="Proteomes" id="UP000501891"/>
    </source>
</evidence>
<proteinExistence type="predicted"/>
<evidence type="ECO:0000313" key="3">
    <source>
        <dbReference type="EMBL" id="QJE71989.1"/>
    </source>
</evidence>
<sequence>MRHIIALTLAAAVIALPASADDRPPPARTDPAHFGTLPYNSDGDPARAAPRAPYQVLQRIVYAFDRPAAQVLAADAALTAQCRRGRFNQRIAFRYRAFGPGERPLGVAFGYMATNLVDPGRLRRGDTVYFFRDHDTSRCTVLTATLESLRGWFVPP</sequence>
<keyword evidence="4" id="KW-1185">Reference proteome</keyword>
<feature type="chain" id="PRO_5032980956" evidence="2">
    <location>
        <begin position="21"/>
        <end position="156"/>
    </location>
</feature>
<dbReference type="KEGG" id="acru:HHL28_01710"/>
<reference evidence="3" key="1">
    <citation type="submission" date="2020-04" db="EMBL/GenBank/DDBJ databases">
        <title>A desert anoxygenic phototrophic bacterium fixes CO2 using RubisCO under aerobic conditions.</title>
        <authorList>
            <person name="Tang K."/>
        </authorList>
    </citation>
    <scope>NUCLEOTIDE SEQUENCE [LARGE SCALE GENOMIC DNA]</scope>
    <source>
        <strain evidence="3">MIMtkB3</strain>
    </source>
</reference>
<dbReference type="Proteomes" id="UP000501891">
    <property type="component" value="Chromosome"/>
</dbReference>